<accession>A0ABX4H0S9</accession>
<reference evidence="1 2" key="1">
    <citation type="submission" date="2017-07" db="EMBL/GenBank/DDBJ databases">
        <title>Isolation and whole genome analysis of endospore-forming bacteria from heroin.</title>
        <authorList>
            <person name="Kalinowski J."/>
            <person name="Ahrens B."/>
            <person name="Al-Dilaimi A."/>
            <person name="Winkler A."/>
            <person name="Wibberg D."/>
            <person name="Schleenbecker U."/>
            <person name="Ruckert C."/>
            <person name="Wolfel R."/>
            <person name="Grass G."/>
        </authorList>
    </citation>
    <scope>NUCLEOTIDE SEQUENCE [LARGE SCALE GENOMIC DNA]</scope>
    <source>
        <strain evidence="1 2">7517-1</strain>
    </source>
</reference>
<sequence>MNKDQAGDVLRAIGDLYPNTFQVTETKVKLLIPQLEKMDYDRVMANLSSFAAINKFPPTIAEIAGYAPEHNDSLEKMRKWKEESAKVDPAVKKRFAKEMENLFKDKSKNAEV</sequence>
<evidence type="ECO:0008006" key="3">
    <source>
        <dbReference type="Google" id="ProtNLM"/>
    </source>
</evidence>
<dbReference type="RefSeq" id="WP_095220229.1">
    <property type="nucleotide sequence ID" value="NZ_NPBJ01000011.1"/>
</dbReference>
<dbReference type="Proteomes" id="UP000216852">
    <property type="component" value="Unassembled WGS sequence"/>
</dbReference>
<organism evidence="1 2">
    <name type="scientific">Terribacillus saccharophilus</name>
    <dbReference type="NCBI Taxonomy" id="361277"/>
    <lineage>
        <taxon>Bacteria</taxon>
        <taxon>Bacillati</taxon>
        <taxon>Bacillota</taxon>
        <taxon>Bacilli</taxon>
        <taxon>Bacillales</taxon>
        <taxon>Bacillaceae</taxon>
        <taxon>Terribacillus</taxon>
    </lineage>
</organism>
<evidence type="ECO:0000313" key="2">
    <source>
        <dbReference type="Proteomes" id="UP000216852"/>
    </source>
</evidence>
<keyword evidence="2" id="KW-1185">Reference proteome</keyword>
<proteinExistence type="predicted"/>
<dbReference type="EMBL" id="NPBJ01000011">
    <property type="protein sequence ID" value="PAE00719.1"/>
    <property type="molecule type" value="Genomic_DNA"/>
</dbReference>
<dbReference type="SUPFAM" id="SSF89064">
    <property type="entry name" value="Replisome organizer (g39p helicase loader/inhibitor protein)"/>
    <property type="match status" value="1"/>
</dbReference>
<dbReference type="InterPro" id="IPR036173">
    <property type="entry name" value="G39-like_N_sf"/>
</dbReference>
<gene>
    <name evidence="1" type="ORF">CHH48_05670</name>
</gene>
<evidence type="ECO:0000313" key="1">
    <source>
        <dbReference type="EMBL" id="PAE00719.1"/>
    </source>
</evidence>
<dbReference type="Gene3D" id="1.10.8.200">
    <property type="entry name" value="Replisome organizer (g39p helicase loader/inhibitor protein)"/>
    <property type="match status" value="1"/>
</dbReference>
<protein>
    <recommendedName>
        <fullName evidence="3">Replicative helicase inhibitor G39P N-terminal domain-containing protein</fullName>
    </recommendedName>
</protein>
<name>A0ABX4H0S9_9BACI</name>
<comment type="caution">
    <text evidence="1">The sequence shown here is derived from an EMBL/GenBank/DDBJ whole genome shotgun (WGS) entry which is preliminary data.</text>
</comment>